<evidence type="ECO:0000256" key="8">
    <source>
        <dbReference type="ARBA" id="ARBA00023242"/>
    </source>
</evidence>
<dbReference type="Gene3D" id="3.40.800.20">
    <property type="entry name" value="Histone deacetylase domain"/>
    <property type="match status" value="1"/>
</dbReference>
<dbReference type="InterPro" id="IPR037138">
    <property type="entry name" value="His_deacetylse_dom_sf"/>
</dbReference>
<keyword evidence="16" id="KW-1185">Reference proteome</keyword>
<evidence type="ECO:0000256" key="5">
    <source>
        <dbReference type="ARBA" id="ARBA00022853"/>
    </source>
</evidence>
<dbReference type="InterPro" id="IPR023801">
    <property type="entry name" value="His_deacetylse_dom"/>
</dbReference>
<evidence type="ECO:0000256" key="11">
    <source>
        <dbReference type="PIRSR" id="PIRSR037913-2"/>
    </source>
</evidence>
<dbReference type="SUPFAM" id="SSF52768">
    <property type="entry name" value="Arginase/deacetylase"/>
    <property type="match status" value="1"/>
</dbReference>
<comment type="caution">
    <text evidence="15">The sequence shown here is derived from an EMBL/GenBank/DDBJ whole genome shotgun (WGS) entry which is preliminary data.</text>
</comment>
<keyword evidence="7" id="KW-0804">Transcription</keyword>
<dbReference type="PRINTS" id="PR01270">
    <property type="entry name" value="HDASUPER"/>
</dbReference>
<feature type="domain" description="Histone deacetylase" evidence="14">
    <location>
        <begin position="27"/>
        <end position="316"/>
    </location>
</feature>
<sequence>MSTTGGRRRVCYYYDGDVGNYYYGQGHPMKPHRIRMAHNLLLNYGLYRKMEIYRPHRVGSLDMVRYHSEDYVNFLRNIKPDNMHDYVRQKQRFNVGEDCPVFEGLFEFCQITAAGSIASAVKLNKGNTDIAINWMGGLHHAKKSEASGFCYVNDIVLAIIELLKYHQRVLYIDIDIHHGDGVEEAFYTTDRVMTVSFHKYGEYFPGTGDLKDVGANQGRYYALNFPLRDGIEDSSYREIFEPIVSKVMEVYDPGAVVLQCGADSLAGDRLGCFNLSLKGHGKCLEFLRQFNVPLMLLGGGGYTIRNVARCWTYETSLALNSEISNILPYNDYYEYFGPDFKLHILPTNMVNHNNKEYLDKIKVQLLKNLKELTFVPSVQMQPVPPDAITIEPPQRDPDVRMTPDEVDQQVERNEEDPYLSGDEDKRNISPPYEAKRKHLSIMSSDKEASPLPQLSEEASNPSVPPVTDPMEAGAKLEEDKQTNNANLNLKILLSEGADTTIEGSTGKEEVVTQADTSAPSESMETDTGPTDTEIKKPEIEEPTEEPISPKADSPSNTSPPAVDDVNNNTKKESVATSDEPIESQSLEASESADKSEQKQEPMELS</sequence>
<feature type="active site" description="Proton acceptor" evidence="10">
    <location>
        <position position="140"/>
    </location>
</feature>
<feature type="binding site" evidence="12">
    <location>
        <position position="177"/>
    </location>
    <ligand>
        <name>a divalent metal cation</name>
        <dbReference type="ChEBI" id="CHEBI:60240"/>
    </ligand>
</feature>
<dbReference type="GO" id="GO:0005737">
    <property type="term" value="C:cytoplasm"/>
    <property type="evidence" value="ECO:0007669"/>
    <property type="project" value="UniProtKB-ARBA"/>
</dbReference>
<protein>
    <recommendedName>
        <fullName evidence="2">histone deacetylase</fullName>
        <ecNumber evidence="2">3.5.1.98</ecNumber>
    </recommendedName>
</protein>
<accession>A0AAV7KIA1</accession>
<proteinExistence type="inferred from homology"/>
<dbReference type="CDD" id="cd09991">
    <property type="entry name" value="HDAC_classI"/>
    <property type="match status" value="1"/>
</dbReference>
<feature type="region of interest" description="Disordered" evidence="13">
    <location>
        <begin position="500"/>
        <end position="605"/>
    </location>
</feature>
<feature type="region of interest" description="Disordered" evidence="13">
    <location>
        <begin position="443"/>
        <end position="470"/>
    </location>
</feature>
<feature type="binding site" evidence="11">
    <location>
        <position position="98"/>
    </location>
    <ligand>
        <name>substrate</name>
    </ligand>
</feature>
<keyword evidence="6" id="KW-0805">Transcription regulation</keyword>
<organism evidence="15 16">
    <name type="scientific">Oopsacas minuta</name>
    <dbReference type="NCBI Taxonomy" id="111878"/>
    <lineage>
        <taxon>Eukaryota</taxon>
        <taxon>Metazoa</taxon>
        <taxon>Porifera</taxon>
        <taxon>Hexactinellida</taxon>
        <taxon>Hexasterophora</taxon>
        <taxon>Lyssacinosida</taxon>
        <taxon>Leucopsacidae</taxon>
        <taxon>Oopsacas</taxon>
    </lineage>
</organism>
<dbReference type="EC" id="3.5.1.98" evidence="2"/>
<feature type="compositionally biased region" description="Basic and acidic residues" evidence="13">
    <location>
        <begin position="393"/>
        <end position="403"/>
    </location>
</feature>
<feature type="compositionally biased region" description="Polar residues" evidence="13">
    <location>
        <begin position="513"/>
        <end position="530"/>
    </location>
</feature>
<dbReference type="Proteomes" id="UP001165289">
    <property type="component" value="Unassembled WGS sequence"/>
</dbReference>
<dbReference type="Pfam" id="PF00850">
    <property type="entry name" value="Hist_deacetyl"/>
    <property type="match status" value="1"/>
</dbReference>
<feature type="binding site" evidence="11">
    <location>
        <position position="148"/>
    </location>
    <ligand>
        <name>substrate</name>
    </ligand>
</feature>
<comment type="subcellular location">
    <subcellularLocation>
        <location evidence="1">Nucleus</location>
    </subcellularLocation>
</comment>
<evidence type="ECO:0000256" key="4">
    <source>
        <dbReference type="ARBA" id="ARBA00022801"/>
    </source>
</evidence>
<name>A0AAV7KIA1_9METZ</name>
<comment type="similarity">
    <text evidence="9">Belongs to the histone deacetylase family. HD Type 1 subfamily.</text>
</comment>
<dbReference type="PANTHER" id="PTHR10625">
    <property type="entry name" value="HISTONE DEACETYLASE HDAC1-RELATED"/>
    <property type="match status" value="1"/>
</dbReference>
<evidence type="ECO:0000256" key="1">
    <source>
        <dbReference type="ARBA" id="ARBA00004123"/>
    </source>
</evidence>
<dbReference type="GO" id="GO:0016581">
    <property type="term" value="C:NuRD complex"/>
    <property type="evidence" value="ECO:0007669"/>
    <property type="project" value="TreeGrafter"/>
</dbReference>
<feature type="binding site" evidence="12">
    <location>
        <position position="263"/>
    </location>
    <ligand>
        <name>a divalent metal cation</name>
        <dbReference type="ChEBI" id="CHEBI:60240"/>
    </ligand>
</feature>
<dbReference type="InterPro" id="IPR000286">
    <property type="entry name" value="HDACs"/>
</dbReference>
<dbReference type="FunFam" id="3.40.800.20:FF:000003">
    <property type="entry name" value="Histone deacetylase"/>
    <property type="match status" value="1"/>
</dbReference>
<dbReference type="PANTHER" id="PTHR10625:SF10">
    <property type="entry name" value="HISTONE DEACETYLASE HDAC1"/>
    <property type="match status" value="1"/>
</dbReference>
<keyword evidence="4" id="KW-0378">Hydrolase</keyword>
<feature type="region of interest" description="Disordered" evidence="13">
    <location>
        <begin position="383"/>
        <end position="430"/>
    </location>
</feature>
<evidence type="ECO:0000256" key="13">
    <source>
        <dbReference type="SAM" id="MobiDB-lite"/>
    </source>
</evidence>
<dbReference type="AlphaFoldDB" id="A0AAV7KIA1"/>
<dbReference type="InterPro" id="IPR023696">
    <property type="entry name" value="Ureohydrolase_dom_sf"/>
</dbReference>
<feature type="binding site" evidence="11">
    <location>
        <position position="302"/>
    </location>
    <ligand>
        <name>substrate</name>
    </ligand>
</feature>
<gene>
    <name evidence="15" type="ORF">LOD99_13882</name>
</gene>
<evidence type="ECO:0000256" key="9">
    <source>
        <dbReference type="ARBA" id="ARBA00061569"/>
    </source>
</evidence>
<evidence type="ECO:0000256" key="3">
    <source>
        <dbReference type="ARBA" id="ARBA00022491"/>
    </source>
</evidence>
<feature type="compositionally biased region" description="Basic and acidic residues" evidence="13">
    <location>
        <begin position="591"/>
        <end position="605"/>
    </location>
</feature>
<evidence type="ECO:0000256" key="12">
    <source>
        <dbReference type="PIRSR" id="PIRSR037913-3"/>
    </source>
</evidence>
<dbReference type="GO" id="GO:0046872">
    <property type="term" value="F:metal ion binding"/>
    <property type="evidence" value="ECO:0007669"/>
    <property type="project" value="UniProtKB-KW"/>
</dbReference>
<dbReference type="GO" id="GO:0140297">
    <property type="term" value="F:DNA-binding transcription factor binding"/>
    <property type="evidence" value="ECO:0007669"/>
    <property type="project" value="UniProtKB-ARBA"/>
</dbReference>
<keyword evidence="3" id="KW-0678">Repressor</keyword>
<dbReference type="GO" id="GO:0031507">
    <property type="term" value="P:heterochromatin formation"/>
    <property type="evidence" value="ECO:0007669"/>
    <property type="project" value="TreeGrafter"/>
</dbReference>
<evidence type="ECO:0000256" key="10">
    <source>
        <dbReference type="PIRSR" id="PIRSR037913-1"/>
    </source>
</evidence>
<dbReference type="GO" id="GO:0141221">
    <property type="term" value="F:histone deacetylase activity, hydrolytic mechanism"/>
    <property type="evidence" value="ECO:0007669"/>
    <property type="project" value="UniProtKB-EC"/>
</dbReference>
<evidence type="ECO:0000259" key="14">
    <source>
        <dbReference type="Pfam" id="PF00850"/>
    </source>
</evidence>
<keyword evidence="8" id="KW-0539">Nucleus</keyword>
<keyword evidence="12" id="KW-0479">Metal-binding</keyword>
<dbReference type="PRINTS" id="PR01271">
    <property type="entry name" value="HISDACETLASE"/>
</dbReference>
<keyword evidence="5" id="KW-0156">Chromatin regulator</keyword>
<evidence type="ECO:0000256" key="6">
    <source>
        <dbReference type="ARBA" id="ARBA00023015"/>
    </source>
</evidence>
<evidence type="ECO:0000256" key="7">
    <source>
        <dbReference type="ARBA" id="ARBA00023163"/>
    </source>
</evidence>
<feature type="compositionally biased region" description="Acidic residues" evidence="13">
    <location>
        <begin position="404"/>
        <end position="417"/>
    </location>
</feature>
<dbReference type="EMBL" id="JAKMXF010000033">
    <property type="protein sequence ID" value="KAI6660294.1"/>
    <property type="molecule type" value="Genomic_DNA"/>
</dbReference>
<feature type="binding site" evidence="12">
    <location>
        <position position="175"/>
    </location>
    <ligand>
        <name>a divalent metal cation</name>
        <dbReference type="ChEBI" id="CHEBI:60240"/>
    </ligand>
</feature>
<evidence type="ECO:0000313" key="16">
    <source>
        <dbReference type="Proteomes" id="UP001165289"/>
    </source>
</evidence>
<reference evidence="15 16" key="1">
    <citation type="journal article" date="2023" name="BMC Biol.">
        <title>The compact genome of the sponge Oopsacas minuta (Hexactinellida) is lacking key metazoan core genes.</title>
        <authorList>
            <person name="Santini S."/>
            <person name="Schenkelaars Q."/>
            <person name="Jourda C."/>
            <person name="Duchesne M."/>
            <person name="Belahbib H."/>
            <person name="Rocher C."/>
            <person name="Selva M."/>
            <person name="Riesgo A."/>
            <person name="Vervoort M."/>
            <person name="Leys S.P."/>
            <person name="Kodjabachian L."/>
            <person name="Le Bivic A."/>
            <person name="Borchiellini C."/>
            <person name="Claverie J.M."/>
            <person name="Renard E."/>
        </authorList>
    </citation>
    <scope>NUCLEOTIDE SEQUENCE [LARGE SCALE GENOMIC DNA]</scope>
    <source>
        <strain evidence="15">SPO-2</strain>
    </source>
</reference>
<evidence type="ECO:0000256" key="2">
    <source>
        <dbReference type="ARBA" id="ARBA00012111"/>
    </source>
</evidence>
<evidence type="ECO:0000313" key="15">
    <source>
        <dbReference type="EMBL" id="KAI6660294.1"/>
    </source>
</evidence>
<dbReference type="InterPro" id="IPR003084">
    <property type="entry name" value="HDAC_I/II"/>
</dbReference>